<name>A0A072P7M0_9EURO</name>
<reference evidence="1 2" key="1">
    <citation type="submission" date="2013-03" db="EMBL/GenBank/DDBJ databases">
        <title>The Genome Sequence of Exophiala aquamarina CBS 119918.</title>
        <authorList>
            <consortium name="The Broad Institute Genomics Platform"/>
            <person name="Cuomo C."/>
            <person name="de Hoog S."/>
            <person name="Gorbushina A."/>
            <person name="Walker B."/>
            <person name="Young S.K."/>
            <person name="Zeng Q."/>
            <person name="Gargeya S."/>
            <person name="Fitzgerald M."/>
            <person name="Haas B."/>
            <person name="Abouelleil A."/>
            <person name="Allen A.W."/>
            <person name="Alvarado L."/>
            <person name="Arachchi H.M."/>
            <person name="Berlin A.M."/>
            <person name="Chapman S.B."/>
            <person name="Gainer-Dewar J."/>
            <person name="Goldberg J."/>
            <person name="Griggs A."/>
            <person name="Gujja S."/>
            <person name="Hansen M."/>
            <person name="Howarth C."/>
            <person name="Imamovic A."/>
            <person name="Ireland A."/>
            <person name="Larimer J."/>
            <person name="McCowan C."/>
            <person name="Murphy C."/>
            <person name="Pearson M."/>
            <person name="Poon T.W."/>
            <person name="Priest M."/>
            <person name="Roberts A."/>
            <person name="Saif S."/>
            <person name="Shea T."/>
            <person name="Sisk P."/>
            <person name="Sykes S."/>
            <person name="Wortman J."/>
            <person name="Nusbaum C."/>
            <person name="Birren B."/>
        </authorList>
    </citation>
    <scope>NUCLEOTIDE SEQUENCE [LARGE SCALE GENOMIC DNA]</scope>
    <source>
        <strain evidence="1 2">CBS 119918</strain>
    </source>
</reference>
<gene>
    <name evidence="1" type="ORF">A1O9_07710</name>
</gene>
<dbReference type="RefSeq" id="XP_013258719.1">
    <property type="nucleotide sequence ID" value="XM_013403265.1"/>
</dbReference>
<accession>A0A072P7M0</accession>
<dbReference type="VEuPathDB" id="FungiDB:A1O9_07710"/>
<evidence type="ECO:0000313" key="1">
    <source>
        <dbReference type="EMBL" id="KEF56129.1"/>
    </source>
</evidence>
<dbReference type="EMBL" id="AMGV01000006">
    <property type="protein sequence ID" value="KEF56129.1"/>
    <property type="molecule type" value="Genomic_DNA"/>
</dbReference>
<keyword evidence="2" id="KW-1185">Reference proteome</keyword>
<dbReference type="Proteomes" id="UP000027920">
    <property type="component" value="Unassembled WGS sequence"/>
</dbReference>
<dbReference type="OrthoDB" id="4133945at2759"/>
<protein>
    <submittedName>
        <fullName evidence="1">Uncharacterized protein</fullName>
    </submittedName>
</protein>
<dbReference type="STRING" id="1182545.A0A072P7M0"/>
<evidence type="ECO:0000313" key="2">
    <source>
        <dbReference type="Proteomes" id="UP000027920"/>
    </source>
</evidence>
<sequence length="288" mass="32247">MSAIEAGRQTWMGISSSAMITLGSKTKSFLKTHFRSVHFPVPFDKVSMNSGLKFEFYDTATKLWPSEHSRAITFNHHCAIPRPQASPFAKIEYPSRLMETVGIPKPGGKFIAANAVFDSNEILAGQPRCPKSLSLQEFVAFQSVICKFNRFWPALLIEMGSSNLNLSSEAVMIILESLCARTDPEDSQDVYSQIKFFQGDAFCNALASQIDKRLTTIRSNWRDHCSMSILITLILKVLGLGSTSVRVRALELLGCGWDTTIQWTRLLRKESWSTTNVATSRRLSQLIL</sequence>
<dbReference type="GeneID" id="25282623"/>
<dbReference type="AlphaFoldDB" id="A0A072P7M0"/>
<organism evidence="1 2">
    <name type="scientific">Exophiala aquamarina CBS 119918</name>
    <dbReference type="NCBI Taxonomy" id="1182545"/>
    <lineage>
        <taxon>Eukaryota</taxon>
        <taxon>Fungi</taxon>
        <taxon>Dikarya</taxon>
        <taxon>Ascomycota</taxon>
        <taxon>Pezizomycotina</taxon>
        <taxon>Eurotiomycetes</taxon>
        <taxon>Chaetothyriomycetidae</taxon>
        <taxon>Chaetothyriales</taxon>
        <taxon>Herpotrichiellaceae</taxon>
        <taxon>Exophiala</taxon>
    </lineage>
</organism>
<comment type="caution">
    <text evidence="1">The sequence shown here is derived from an EMBL/GenBank/DDBJ whole genome shotgun (WGS) entry which is preliminary data.</text>
</comment>
<dbReference type="HOGENOM" id="CLU_966549_0_0_1"/>
<proteinExistence type="predicted"/>